<name>A0A3M0A6X1_9BACT</name>
<dbReference type="AlphaFoldDB" id="A0A3M0A6X1"/>
<dbReference type="Proteomes" id="UP000267246">
    <property type="component" value="Unassembled WGS sequence"/>
</dbReference>
<protein>
    <submittedName>
        <fullName evidence="2">Acyl carrier protein</fullName>
    </submittedName>
</protein>
<proteinExistence type="predicted"/>
<dbReference type="OrthoDB" id="400572at2"/>
<feature type="domain" description="Carrier" evidence="1">
    <location>
        <begin position="1"/>
        <end position="72"/>
    </location>
</feature>
<dbReference type="EMBL" id="REFI01000006">
    <property type="protein sequence ID" value="RMA78558.1"/>
    <property type="molecule type" value="Genomic_DNA"/>
</dbReference>
<keyword evidence="3" id="KW-1185">Reference proteome</keyword>
<reference evidence="2 3" key="1">
    <citation type="submission" date="2018-10" db="EMBL/GenBank/DDBJ databases">
        <title>Genomic Encyclopedia of Archaeal and Bacterial Type Strains, Phase II (KMG-II): from individual species to whole genera.</title>
        <authorList>
            <person name="Goeker M."/>
        </authorList>
    </citation>
    <scope>NUCLEOTIDE SEQUENCE [LARGE SCALE GENOMIC DNA]</scope>
    <source>
        <strain evidence="2 3">ATCC 29870</strain>
    </source>
</reference>
<dbReference type="InterPro" id="IPR009081">
    <property type="entry name" value="PP-bd_ACP"/>
</dbReference>
<comment type="caution">
    <text evidence="2">The sequence shown here is derived from an EMBL/GenBank/DDBJ whole genome shotgun (WGS) entry which is preliminary data.</text>
</comment>
<dbReference type="RefSeq" id="WP_121940685.1">
    <property type="nucleotide sequence ID" value="NZ_CP137846.1"/>
</dbReference>
<dbReference type="InterPro" id="IPR036736">
    <property type="entry name" value="ACP-like_sf"/>
</dbReference>
<sequence length="73" mass="8396">MNIKEMVFNQIKELTKVPFDEKSIIRDLKIDSLDLVILVSKCEEQFQISITDDELMNLKTVGDVIKLIGQKIS</sequence>
<gene>
    <name evidence="2" type="ORF">JN00_0197</name>
</gene>
<accession>A0A3M0A6X1</accession>
<evidence type="ECO:0000313" key="3">
    <source>
        <dbReference type="Proteomes" id="UP000267246"/>
    </source>
</evidence>
<dbReference type="PROSITE" id="PS50075">
    <property type="entry name" value="CARRIER"/>
    <property type="match status" value="1"/>
</dbReference>
<dbReference type="Gene3D" id="1.10.1200.10">
    <property type="entry name" value="ACP-like"/>
    <property type="match status" value="1"/>
</dbReference>
<evidence type="ECO:0000259" key="1">
    <source>
        <dbReference type="PROSITE" id="PS50075"/>
    </source>
</evidence>
<dbReference type="Pfam" id="PF00550">
    <property type="entry name" value="PP-binding"/>
    <property type="match status" value="1"/>
</dbReference>
<dbReference type="SUPFAM" id="SSF47336">
    <property type="entry name" value="ACP-like"/>
    <property type="match status" value="1"/>
</dbReference>
<evidence type="ECO:0000313" key="2">
    <source>
        <dbReference type="EMBL" id="RMA78558.1"/>
    </source>
</evidence>
<organism evidence="2 3">
    <name type="scientific">Metamycoplasma subdolum</name>
    <dbReference type="NCBI Taxonomy" id="92407"/>
    <lineage>
        <taxon>Bacteria</taxon>
        <taxon>Bacillati</taxon>
        <taxon>Mycoplasmatota</taxon>
        <taxon>Mycoplasmoidales</taxon>
        <taxon>Metamycoplasmataceae</taxon>
        <taxon>Metamycoplasma</taxon>
    </lineage>
</organism>